<name>A0A6A7K8P0_9FIRM</name>
<keyword evidence="9" id="KW-1185">Reference proteome</keyword>
<dbReference type="Pfam" id="PF13277">
    <property type="entry name" value="YmdB"/>
    <property type="match status" value="1"/>
</dbReference>
<dbReference type="GO" id="GO:0046872">
    <property type="term" value="F:metal ion binding"/>
    <property type="evidence" value="ECO:0007669"/>
    <property type="project" value="UniProtKB-KW"/>
</dbReference>
<dbReference type="PANTHER" id="PTHR36303">
    <property type="entry name" value="2',3'-CYCLIC-NUCLEOTIDE 2'-PHOSPHODIESTERASE"/>
    <property type="match status" value="1"/>
</dbReference>
<feature type="binding site" evidence="7">
    <location>
        <position position="40"/>
    </location>
    <ligand>
        <name>Fe cation</name>
        <dbReference type="ChEBI" id="CHEBI:24875"/>
        <label>1</label>
    </ligand>
</feature>
<gene>
    <name evidence="8" type="ORF">GC105_08410</name>
</gene>
<feature type="binding site" evidence="7">
    <location>
        <position position="67"/>
    </location>
    <ligand>
        <name>Fe cation</name>
        <dbReference type="ChEBI" id="CHEBI:24875"/>
        <label>2</label>
    </ligand>
</feature>
<feature type="binding site" evidence="7">
    <location>
        <position position="39"/>
    </location>
    <ligand>
        <name>Fe cation</name>
        <dbReference type="ChEBI" id="CHEBI:24875"/>
        <label>1</label>
    </ligand>
</feature>
<keyword evidence="3" id="KW-0378">Hydrolase</keyword>
<keyword evidence="4" id="KW-0408">Iron</keyword>
<dbReference type="InterPro" id="IPR029052">
    <property type="entry name" value="Metallo-depent_PP-like"/>
</dbReference>
<dbReference type="RefSeq" id="WP_152803643.1">
    <property type="nucleotide sequence ID" value="NZ_WHNX01000011.1"/>
</dbReference>
<evidence type="ECO:0000256" key="6">
    <source>
        <dbReference type="PIRSR" id="PIRSR004789-50"/>
    </source>
</evidence>
<dbReference type="PANTHER" id="PTHR36303:SF1">
    <property type="entry name" value="2',3'-CYCLIC-NUCLEOTIDE 2'-PHOSPHODIESTERASE"/>
    <property type="match status" value="1"/>
</dbReference>
<comment type="caution">
    <text evidence="8">The sequence shown here is derived from an EMBL/GenBank/DDBJ whole genome shotgun (WGS) entry which is preliminary data.</text>
</comment>
<proteinExistence type="inferred from homology"/>
<reference evidence="8 9" key="1">
    <citation type="submission" date="2019-10" db="EMBL/GenBank/DDBJ databases">
        <title>Alkalibaculum tamaniensis sp.nov., a new alkaliphilic acetogen, isolated on methoxylated aromatics from a mud volcano.</title>
        <authorList>
            <person name="Khomyakova M.A."/>
            <person name="Merkel A.Y."/>
            <person name="Bonch-Osmolovskaya E.A."/>
            <person name="Slobodkin A.I."/>
        </authorList>
    </citation>
    <scope>NUCLEOTIDE SEQUENCE [LARGE SCALE GENOMIC DNA]</scope>
    <source>
        <strain evidence="8 9">M08DMB</strain>
    </source>
</reference>
<feature type="binding site" evidence="7">
    <location>
        <position position="8"/>
    </location>
    <ligand>
        <name>Fe cation</name>
        <dbReference type="ChEBI" id="CHEBI:24875"/>
        <label>1</label>
    </ligand>
</feature>
<evidence type="ECO:0000256" key="1">
    <source>
        <dbReference type="ARBA" id="ARBA00001965"/>
    </source>
</evidence>
<keyword evidence="2 7" id="KW-0479">Metal-binding</keyword>
<evidence type="ECO:0000256" key="5">
    <source>
        <dbReference type="ARBA" id="ARBA00061401"/>
    </source>
</evidence>
<comment type="similarity">
    <text evidence="5">Belongs to the YmdB-like family.</text>
</comment>
<dbReference type="AlphaFoldDB" id="A0A6A7K8P0"/>
<feature type="binding site" evidence="7">
    <location>
        <position position="150"/>
    </location>
    <ligand>
        <name>Fe cation</name>
        <dbReference type="ChEBI" id="CHEBI:24875"/>
        <label>2</label>
    </ligand>
</feature>
<evidence type="ECO:0000256" key="3">
    <source>
        <dbReference type="ARBA" id="ARBA00022801"/>
    </source>
</evidence>
<evidence type="ECO:0000256" key="2">
    <source>
        <dbReference type="ARBA" id="ARBA00022723"/>
    </source>
</evidence>
<feature type="binding site" evidence="7">
    <location>
        <position position="175"/>
    </location>
    <ligand>
        <name>Fe cation</name>
        <dbReference type="ChEBI" id="CHEBI:24875"/>
        <label>2</label>
    </ligand>
</feature>
<evidence type="ECO:0000313" key="9">
    <source>
        <dbReference type="Proteomes" id="UP000440004"/>
    </source>
</evidence>
<dbReference type="PIRSF" id="PIRSF004789">
    <property type="entry name" value="DR1281"/>
    <property type="match status" value="1"/>
</dbReference>
<sequence>MKILIIGDVVGRAGRNIIQQELTNLKSKYQVDITIANCENASGGNGLTEKNAKEFFENGVDIITMGNHVWDKKDIVNYIDDYTNLIRPANYPDPCPGKGYTIFEKNGIKIGVINISGIVYLNNLICPFTTIDAILEEISSKCKIIILDFHGEATSEKIAMGYYSDGRVSLVYGTHTHVQTADKRILPQGTGYITDVGMTGPFDGVLGVDKDIIIQHLKSRRPVKFEIATGIMQINGLYVEINEKTGKCEAIDNFIKVIE</sequence>
<dbReference type="SUPFAM" id="SSF56300">
    <property type="entry name" value="Metallo-dependent phosphatases"/>
    <property type="match status" value="1"/>
</dbReference>
<feature type="active site" description="Proton donor" evidence="6">
    <location>
        <position position="68"/>
    </location>
</feature>
<evidence type="ECO:0000313" key="8">
    <source>
        <dbReference type="EMBL" id="MPW25810.1"/>
    </source>
</evidence>
<feature type="binding site" evidence="7">
    <location>
        <position position="39"/>
    </location>
    <ligand>
        <name>Fe cation</name>
        <dbReference type="ChEBI" id="CHEBI:24875"/>
        <label>2</label>
    </ligand>
</feature>
<protein>
    <submittedName>
        <fullName evidence="8">TIGR00282 family metallophosphoesterase</fullName>
    </submittedName>
</protein>
<dbReference type="Gene3D" id="3.60.21.10">
    <property type="match status" value="1"/>
</dbReference>
<dbReference type="Proteomes" id="UP000440004">
    <property type="component" value="Unassembled WGS sequence"/>
</dbReference>
<evidence type="ECO:0000256" key="7">
    <source>
        <dbReference type="PIRSR" id="PIRSR004789-51"/>
    </source>
</evidence>
<evidence type="ECO:0000256" key="4">
    <source>
        <dbReference type="ARBA" id="ARBA00023004"/>
    </source>
</evidence>
<dbReference type="FunFam" id="3.60.21.10:FF:000016">
    <property type="entry name" value="Putative metallophosphoesterase"/>
    <property type="match status" value="1"/>
</dbReference>
<comment type="cofactor">
    <cofactor evidence="1">
        <name>Fe(3+)</name>
        <dbReference type="ChEBI" id="CHEBI:29034"/>
    </cofactor>
</comment>
<feature type="binding site" evidence="7">
    <location>
        <position position="177"/>
    </location>
    <ligand>
        <name>Fe cation</name>
        <dbReference type="ChEBI" id="CHEBI:24875"/>
        <label>1</label>
    </ligand>
</feature>
<dbReference type="EMBL" id="WHNX01000011">
    <property type="protein sequence ID" value="MPW25810.1"/>
    <property type="molecule type" value="Genomic_DNA"/>
</dbReference>
<dbReference type="GO" id="GO:0004113">
    <property type="term" value="F:2',3'-cyclic-nucleotide 3'-phosphodiesterase activity"/>
    <property type="evidence" value="ECO:0007669"/>
    <property type="project" value="TreeGrafter"/>
</dbReference>
<dbReference type="CDD" id="cd07382">
    <property type="entry name" value="MPP_DR1281"/>
    <property type="match status" value="1"/>
</dbReference>
<dbReference type="NCBIfam" id="TIGR00282">
    <property type="entry name" value="TIGR00282 family metallophosphoesterase"/>
    <property type="match status" value="1"/>
</dbReference>
<dbReference type="InterPro" id="IPR005235">
    <property type="entry name" value="YmdB-like"/>
</dbReference>
<accession>A0A6A7K8P0</accession>
<organism evidence="8 9">
    <name type="scientific">Alkalibaculum sporogenes</name>
    <dbReference type="NCBI Taxonomy" id="2655001"/>
    <lineage>
        <taxon>Bacteria</taxon>
        <taxon>Bacillati</taxon>
        <taxon>Bacillota</taxon>
        <taxon>Clostridia</taxon>
        <taxon>Eubacteriales</taxon>
        <taxon>Eubacteriaceae</taxon>
        <taxon>Alkalibaculum</taxon>
    </lineage>
</organism>